<dbReference type="InterPro" id="IPR016650">
    <property type="entry name" value="eIF3e"/>
</dbReference>
<dbReference type="GO" id="GO:0071540">
    <property type="term" value="C:eukaryotic translation initiation factor 3 complex, eIF3e"/>
    <property type="evidence" value="ECO:0007669"/>
    <property type="project" value="UniProtKB-UniRule"/>
</dbReference>
<dbReference type="SMART" id="SM00088">
    <property type="entry name" value="PINT"/>
    <property type="match status" value="1"/>
</dbReference>
<gene>
    <name evidence="7" type="ORF">PAHAL_2G091600</name>
</gene>
<accession>A0A2S3GXA0</accession>
<dbReference type="GO" id="GO:0016282">
    <property type="term" value="C:eukaryotic 43S preinitiation complex"/>
    <property type="evidence" value="ECO:0007669"/>
    <property type="project" value="UniProtKB-UniRule"/>
</dbReference>
<dbReference type="Gramene" id="PAN10399">
    <property type="protein sequence ID" value="PAN10399"/>
    <property type="gene ID" value="PAHAL_2G091600"/>
</dbReference>
<dbReference type="AlphaFoldDB" id="A0A2S3GXA0"/>
<dbReference type="GO" id="GO:0003743">
    <property type="term" value="F:translation initiation factor activity"/>
    <property type="evidence" value="ECO:0007669"/>
    <property type="project" value="UniProtKB-UniRule"/>
</dbReference>
<evidence type="ECO:0000256" key="4">
    <source>
        <dbReference type="HAMAP-Rule" id="MF_03004"/>
    </source>
</evidence>
<dbReference type="GO" id="GO:0033290">
    <property type="term" value="C:eukaryotic 48S preinitiation complex"/>
    <property type="evidence" value="ECO:0007669"/>
    <property type="project" value="UniProtKB-UniRule"/>
</dbReference>
<comment type="similarity">
    <text evidence="4 5">Belongs to the eIF-3 subunit E family.</text>
</comment>
<dbReference type="InterPro" id="IPR036390">
    <property type="entry name" value="WH_DNA-bd_sf"/>
</dbReference>
<evidence type="ECO:0000313" key="7">
    <source>
        <dbReference type="EMBL" id="PAN10399.1"/>
    </source>
</evidence>
<reference evidence="7" key="1">
    <citation type="submission" date="2018-04" db="EMBL/GenBank/DDBJ databases">
        <title>WGS assembly of Panicum hallii.</title>
        <authorList>
            <person name="Lovell J."/>
            <person name="Jenkins J."/>
            <person name="Lowry D."/>
            <person name="Mamidi S."/>
            <person name="Sreedasyam A."/>
            <person name="Weng X."/>
            <person name="Barry K."/>
            <person name="Bonette J."/>
            <person name="Campitelli B."/>
            <person name="Daum C."/>
            <person name="Gordon S."/>
            <person name="Gould B."/>
            <person name="Lipzen A."/>
            <person name="Macqueen A."/>
            <person name="Palacio-Mejia J."/>
            <person name="Plott C."/>
            <person name="Shakirov E."/>
            <person name="Shu S."/>
            <person name="Yoshinaga Y."/>
            <person name="Zane M."/>
            <person name="Rokhsar D."/>
            <person name="Grimwood J."/>
            <person name="Schmutz J."/>
            <person name="Juenger T."/>
        </authorList>
    </citation>
    <scope>NUCLEOTIDE SEQUENCE [LARGE SCALE GENOMIC DNA]</scope>
    <source>
        <strain evidence="7">FIL2</strain>
    </source>
</reference>
<keyword evidence="1 4" id="KW-0963">Cytoplasm</keyword>
<dbReference type="InterPro" id="IPR011990">
    <property type="entry name" value="TPR-like_helical_dom_sf"/>
</dbReference>
<dbReference type="Pfam" id="PF09440">
    <property type="entry name" value="eIF3_N"/>
    <property type="match status" value="1"/>
</dbReference>
<comment type="subunit">
    <text evidence="4 5">Component of the eukaryotic translation initiation factor 3 (eIF-3) complex.</text>
</comment>
<dbReference type="PANTHER" id="PTHR10317">
    <property type="entry name" value="EUKARYOTIC TRANSLATION INITIATION FACTOR 3 SUBUNIT E"/>
    <property type="match status" value="1"/>
</dbReference>
<evidence type="ECO:0000259" key="6">
    <source>
        <dbReference type="PROSITE" id="PS50250"/>
    </source>
</evidence>
<sequence>MAEHDLTALLAAQMDRHLVFPLLEFLQERQLYSEPEILEAKIRLLSGTNMVDYAMDIHKSLHGTDDVPEDMVRRRAEVVSRLRSLEEAAAPLVTFLQNPQLVQELRPDKQYNIHMLQDRYQIGPDQIEALYQYAKFQFECGNYSGAADYLYQYRALCTNSERSVSALWGKLAAEILMQNWDVALEELNRLKEIIDSKNFSSPLNQLQNRIWLMHWALFIFFNHENGRNGIIDLFFQDRYLNAIQTNAHHLLRYLATAVVVNKRRRNMLKELIKVIQQEQHSYKDPITEFLECLYVNYDFDGAQQKLMECEQIILNDPFLGKRIEEGNFVTVPLRDEFLESARLFIFETYCRIHRCIDIGMLAQKLNMSYDEAELWIMNLVRSSKLDARIDSVSGTLMMMTNHVNVHEQIIESLKVLASPDDLHLGGNLLDGQIPESLAGQYLSLGGPGAKYKMKILYVENYK</sequence>
<keyword evidence="3 4" id="KW-0648">Protein biosynthesis</keyword>
<dbReference type="HAMAP" id="MF_03004">
    <property type="entry name" value="eIF3e"/>
    <property type="match status" value="1"/>
</dbReference>
<keyword evidence="2 4" id="KW-0396">Initiation factor</keyword>
<dbReference type="Proteomes" id="UP000243499">
    <property type="component" value="Chromosome 2"/>
</dbReference>
<dbReference type="PIRSF" id="PIRSF016255">
    <property type="entry name" value="eIF3e_su6"/>
    <property type="match status" value="1"/>
</dbReference>
<name>A0A2S3GXA0_9POAL</name>
<comment type="function">
    <text evidence="4">Component of the eukaryotic translation initiation factor 3 (eIF-3) complex, which is involved in protein synthesis of a specialized repertoire of mRNAs and, together with other initiation factors, stimulates binding of mRNA and methionyl-tRNAi to the 40S ribosome. The eIF-3 complex specifically targets and initiates translation of a subset of mRNAs involved in cell proliferation.</text>
</comment>
<dbReference type="SUPFAM" id="SSF48452">
    <property type="entry name" value="TPR-like"/>
    <property type="match status" value="1"/>
</dbReference>
<evidence type="ECO:0000256" key="5">
    <source>
        <dbReference type="PIRNR" id="PIRNR016255"/>
    </source>
</evidence>
<dbReference type="InterPro" id="IPR000717">
    <property type="entry name" value="PCI_dom"/>
</dbReference>
<dbReference type="InterPro" id="IPR019010">
    <property type="entry name" value="eIF3e_N"/>
</dbReference>
<feature type="domain" description="PCI" evidence="6">
    <location>
        <begin position="219"/>
        <end position="403"/>
    </location>
</feature>
<dbReference type="EMBL" id="CM008047">
    <property type="protein sequence ID" value="PAN10399.1"/>
    <property type="molecule type" value="Genomic_DNA"/>
</dbReference>
<dbReference type="PROSITE" id="PS50250">
    <property type="entry name" value="PCI"/>
    <property type="match status" value="1"/>
</dbReference>
<evidence type="ECO:0000256" key="1">
    <source>
        <dbReference type="ARBA" id="ARBA00022490"/>
    </source>
</evidence>
<organism evidence="7">
    <name type="scientific">Panicum hallii</name>
    <dbReference type="NCBI Taxonomy" id="206008"/>
    <lineage>
        <taxon>Eukaryota</taxon>
        <taxon>Viridiplantae</taxon>
        <taxon>Streptophyta</taxon>
        <taxon>Embryophyta</taxon>
        <taxon>Tracheophyta</taxon>
        <taxon>Spermatophyta</taxon>
        <taxon>Magnoliopsida</taxon>
        <taxon>Liliopsida</taxon>
        <taxon>Poales</taxon>
        <taxon>Poaceae</taxon>
        <taxon>PACMAD clade</taxon>
        <taxon>Panicoideae</taxon>
        <taxon>Panicodae</taxon>
        <taxon>Paniceae</taxon>
        <taxon>Panicinae</taxon>
        <taxon>Panicum</taxon>
        <taxon>Panicum sect. Panicum</taxon>
    </lineage>
</organism>
<comment type="subcellular location">
    <subcellularLocation>
        <location evidence="4 5">Cytoplasm</location>
    </subcellularLocation>
</comment>
<dbReference type="CDD" id="cd21378">
    <property type="entry name" value="eIF3E"/>
    <property type="match status" value="1"/>
</dbReference>
<dbReference type="SMART" id="SM01186">
    <property type="entry name" value="eIF3_N"/>
    <property type="match status" value="1"/>
</dbReference>
<dbReference type="Pfam" id="PF01399">
    <property type="entry name" value="PCI"/>
    <property type="match status" value="1"/>
</dbReference>
<dbReference type="GO" id="GO:0001732">
    <property type="term" value="P:formation of cytoplasmic translation initiation complex"/>
    <property type="evidence" value="ECO:0007669"/>
    <property type="project" value="UniProtKB-UniRule"/>
</dbReference>
<dbReference type="SUPFAM" id="SSF46785">
    <property type="entry name" value="Winged helix' DNA-binding domain"/>
    <property type="match status" value="1"/>
</dbReference>
<evidence type="ECO:0000256" key="2">
    <source>
        <dbReference type="ARBA" id="ARBA00022540"/>
    </source>
</evidence>
<protein>
    <recommendedName>
        <fullName evidence="4 5">Eukaryotic translation initiation factor 3 subunit E</fullName>
        <shortName evidence="4">eIF3e</shortName>
    </recommendedName>
    <alternativeName>
        <fullName evidence="4">Eukaryotic translation initiation factor 3 subunit 6</fullName>
    </alternativeName>
</protein>
<proteinExistence type="inferred from homology"/>
<evidence type="ECO:0000256" key="3">
    <source>
        <dbReference type="ARBA" id="ARBA00022917"/>
    </source>
</evidence>